<dbReference type="Pfam" id="PF07872">
    <property type="entry name" value="DUF1659"/>
    <property type="match status" value="1"/>
</dbReference>
<comment type="caution">
    <text evidence="2">The sequence shown here is derived from an EMBL/GenBank/DDBJ whole genome shotgun (WGS) entry which is preliminary data.</text>
</comment>
<dbReference type="RefSeq" id="WP_107532165.1">
    <property type="nucleotide sequence ID" value="NZ_PZEV01000017.1"/>
</dbReference>
<evidence type="ECO:0000259" key="1">
    <source>
        <dbReference type="Pfam" id="PF07872"/>
    </source>
</evidence>
<evidence type="ECO:0000313" key="3">
    <source>
        <dbReference type="Proteomes" id="UP000240717"/>
    </source>
</evidence>
<dbReference type="InterPro" id="IPR012454">
    <property type="entry name" value="DUF1659"/>
</dbReference>
<accession>A0A2T4Q0F3</accession>
<dbReference type="AlphaFoldDB" id="A0A2T4Q0F3"/>
<name>A0A2T4Q0F3_STAWA</name>
<evidence type="ECO:0000313" key="2">
    <source>
        <dbReference type="EMBL" id="PTI51075.1"/>
    </source>
</evidence>
<feature type="domain" description="DUF1659" evidence="1">
    <location>
        <begin position="14"/>
        <end position="67"/>
    </location>
</feature>
<gene>
    <name evidence="2" type="ORF">BU085_06330</name>
</gene>
<reference evidence="2 3" key="1">
    <citation type="journal article" date="2016" name="Front. Microbiol.">
        <title>Comprehensive Phylogenetic Analysis of Bovine Non-aureus Staphylococci Species Based on Whole-Genome Sequencing.</title>
        <authorList>
            <person name="Naushad S."/>
            <person name="Barkema H.W."/>
            <person name="Luby C."/>
            <person name="Condas L.A."/>
            <person name="Nobrega D.B."/>
            <person name="Carson D.A."/>
            <person name="De Buck J."/>
        </authorList>
    </citation>
    <scope>NUCLEOTIDE SEQUENCE [LARGE SCALE GENOMIC DNA]</scope>
    <source>
        <strain evidence="2 3">SNUC 2993</strain>
    </source>
</reference>
<dbReference type="Proteomes" id="UP000240717">
    <property type="component" value="Unassembled WGS sequence"/>
</dbReference>
<protein>
    <recommendedName>
        <fullName evidence="1">DUF1659 domain-containing protein</fullName>
    </recommendedName>
</protein>
<dbReference type="STRING" id="1194526.A284_10220"/>
<dbReference type="EMBL" id="PZEV01000017">
    <property type="protein sequence ID" value="PTI51075.1"/>
    <property type="molecule type" value="Genomic_DNA"/>
</dbReference>
<organism evidence="2 3">
    <name type="scientific">Staphylococcus warneri</name>
    <dbReference type="NCBI Taxonomy" id="1292"/>
    <lineage>
        <taxon>Bacteria</taxon>
        <taxon>Bacillati</taxon>
        <taxon>Bacillota</taxon>
        <taxon>Bacilli</taxon>
        <taxon>Bacillales</taxon>
        <taxon>Staphylococcaceae</taxon>
        <taxon>Staphylococcus</taxon>
    </lineage>
</organism>
<sequence>MNEVNQLVVVLTRITYDSEGKAIHHKRRFSNLKPTTTDEQIKTFSTIIERLTGESFDKVEAIRTQSLV</sequence>
<proteinExistence type="predicted"/>